<dbReference type="EMBL" id="MU005967">
    <property type="protein sequence ID" value="KAF2862154.1"/>
    <property type="molecule type" value="Genomic_DNA"/>
</dbReference>
<dbReference type="GO" id="GO:0005643">
    <property type="term" value="C:nuclear pore"/>
    <property type="evidence" value="ECO:0007669"/>
    <property type="project" value="TreeGrafter"/>
</dbReference>
<evidence type="ECO:0000313" key="8">
    <source>
        <dbReference type="Proteomes" id="UP000799421"/>
    </source>
</evidence>
<evidence type="ECO:0000256" key="1">
    <source>
        <dbReference type="ARBA" id="ARBA00004123"/>
    </source>
</evidence>
<feature type="domain" description="Nucleoporin Nup159/Nup146 N-terminal" evidence="6">
    <location>
        <begin position="45"/>
        <end position="447"/>
    </location>
</feature>
<feature type="compositionally biased region" description="Polar residues" evidence="5">
    <location>
        <begin position="549"/>
        <end position="579"/>
    </location>
</feature>
<proteinExistence type="predicted"/>
<dbReference type="PANTHER" id="PTHR23193:SF23">
    <property type="entry name" value="NUCLEAR PORE COMPLEX PROTEIN NUP153"/>
    <property type="match status" value="1"/>
</dbReference>
<dbReference type="Gene3D" id="2.130.10.10">
    <property type="entry name" value="YVTN repeat-like/Quinoprotein amine dehydrogenase"/>
    <property type="match status" value="1"/>
</dbReference>
<dbReference type="OrthoDB" id="248320at2759"/>
<evidence type="ECO:0000313" key="7">
    <source>
        <dbReference type="EMBL" id="KAF2862154.1"/>
    </source>
</evidence>
<feature type="compositionally biased region" description="Acidic residues" evidence="5">
    <location>
        <begin position="909"/>
        <end position="923"/>
    </location>
</feature>
<dbReference type="Proteomes" id="UP000799421">
    <property type="component" value="Unassembled WGS sequence"/>
</dbReference>
<protein>
    <recommendedName>
        <fullName evidence="6">Nucleoporin Nup159/Nup146 N-terminal domain-containing protein</fullName>
    </recommendedName>
</protein>
<feature type="compositionally biased region" description="Low complexity" evidence="5">
    <location>
        <begin position="493"/>
        <end position="504"/>
    </location>
</feature>
<gene>
    <name evidence="7" type="ORF">K470DRAFT_256135</name>
</gene>
<organism evidence="7 8">
    <name type="scientific">Piedraia hortae CBS 480.64</name>
    <dbReference type="NCBI Taxonomy" id="1314780"/>
    <lineage>
        <taxon>Eukaryota</taxon>
        <taxon>Fungi</taxon>
        <taxon>Dikarya</taxon>
        <taxon>Ascomycota</taxon>
        <taxon>Pezizomycotina</taxon>
        <taxon>Dothideomycetes</taxon>
        <taxon>Dothideomycetidae</taxon>
        <taxon>Capnodiales</taxon>
        <taxon>Piedraiaceae</taxon>
        <taxon>Piedraia</taxon>
    </lineage>
</organism>
<feature type="compositionally biased region" description="Polar residues" evidence="5">
    <location>
        <begin position="505"/>
        <end position="519"/>
    </location>
</feature>
<feature type="compositionally biased region" description="Polar residues" evidence="5">
    <location>
        <begin position="981"/>
        <end position="998"/>
    </location>
</feature>
<feature type="compositionally biased region" description="Basic and acidic residues" evidence="5">
    <location>
        <begin position="803"/>
        <end position="817"/>
    </location>
</feature>
<evidence type="ECO:0000256" key="4">
    <source>
        <dbReference type="SAM" id="Coils"/>
    </source>
</evidence>
<sequence length="1410" mass="151320">MSVATAQEGPELVEISTEQLGFQIALSNEDKVRLLPEPWPTNNEPPPSASLLSVASRKGLVAAAGPRSLVVAKTESVRNMFINHQPATDRVRKFQPEATLEVPRVNQVAFTSDEKYLIIAAETGGGLAVYDVDGITNGRTQPDFQIGTNNVRVRHLLPNPNSSENTAHVVALVLDEGQLLLANLKERKLVNAANQTPVFHENVASACWSKLGKQIVAGRNDATAVQIDPQGNIKGEIPVPPGLAAAVDSRALAQPLLSIYWLETNEFLLVHTPVNPPPDPQRPRGVSAPTDDSIFHIATRENPRSTHWTFRRVIDPTPPFIDGGRVPANYFIQRLRDWPPNIDDMLFIVSTLSDSVGAMTKAKAPLARDNPVTGTFTATTPIDTRRATMPMSIMSTGMEIMDTSPIGMAVDLSVQERVKRPIPEDEMLEESSGPVPALWVLNNEGVLGMWYIIYRDSIKQQTTYPDLVAAGGPRPADSATQKSATPAQAPRQSAFGASPFGAASTPSGTPQSASQTPSQPAFGKPAFGQPAFGQPSAPAFGQPSAPGFGQSSAPSFGQPSTPAFGQPSTPAFGQPSTPAFGNASALGGRQSIWGSESGAASVSPVAKQQPVFGSASSLGNSGLVSGFGQLGATGQKTSPWSAQNNTSSQNNSAFGGNQSSPSNQMQLSSFANPTSSEKHLKTATSFGGNASNASPFAQSAAFGASSFLGNTASKEISAPQGGKTDTIEESMDEEKPSEPAKAEPPKQARGILGSTTPFKLESSFKGDGNASKGEGSDKDEPKPTGSPQFSFGSAFGQSLDAKPTQKETDKDESKSKDVPLAGDSAVPTKMPSRFKGDLPPVDVPEPVKSERAKTPPPKSVKPEGTKSRSSAPEQARTPATERSKSPDAPLVGSPPTDLAKDALELQGPPEDDWDDEPGGDTEENTSAPSQSASPGTEPESTTPATQKKPKSFTPAGLPPAYFSPPQQESPHSPSPQRPQSAGQPRKQSLKRSQYSTPNLPRPARIEVPPGLPEQDEEDEEEEEEDREPTEGELQDEEDARIRELLSREPEMTKDMPPFLAHQGYLDSTEKPGIGGQIEKVYRDINSMLDTFGLNAHALKGFVEGHTHLTDPLREIDDDGWVLGEIGALSDMLDQTNERLEINTLPNVPETLSNLKTQTSNLQALHLRISEIRKQIRLTQDAKQGEAYLPLSFTAPLPAETQTQQSELRHSMQKAQSLLAKLEELMTILRADLSSPKNNSTCQPPTIEAVRNTILKMTTMIEHKSGDIDLLEAQIKRLPPGALLLQEEYEDELVEGLKATKLPPSSGRKGDHALGLSAMLRTSGREMRGETLRASMRGSMRRETLRGSLRGEVVPGPLRGSLRSSMRNALVAPPAEDEVETLQKRRERRKKVLEQLREKLEGCSDRVVKAT</sequence>
<feature type="compositionally biased region" description="Low complexity" evidence="5">
    <location>
        <begin position="641"/>
        <end position="653"/>
    </location>
</feature>
<feature type="compositionally biased region" description="Polar residues" evidence="5">
    <location>
        <begin position="682"/>
        <end position="692"/>
    </location>
</feature>
<feature type="region of interest" description="Disordered" evidence="5">
    <location>
        <begin position="713"/>
        <end position="1039"/>
    </location>
</feature>
<dbReference type="InterPro" id="IPR039462">
    <property type="entry name" value="Nup159/Nup146_N"/>
</dbReference>
<keyword evidence="4" id="KW-0175">Coiled coil</keyword>
<evidence type="ECO:0000256" key="2">
    <source>
        <dbReference type="ARBA" id="ARBA00022448"/>
    </source>
</evidence>
<dbReference type="PANTHER" id="PTHR23193">
    <property type="entry name" value="NUCLEAR PORE COMPLEX PROTEIN NUP"/>
    <property type="match status" value="1"/>
</dbReference>
<dbReference type="InterPro" id="IPR015943">
    <property type="entry name" value="WD40/YVTN_repeat-like_dom_sf"/>
</dbReference>
<dbReference type="GO" id="GO:0008139">
    <property type="term" value="F:nuclear localization sequence binding"/>
    <property type="evidence" value="ECO:0007669"/>
    <property type="project" value="TreeGrafter"/>
</dbReference>
<dbReference type="GO" id="GO:0017056">
    <property type="term" value="F:structural constituent of nuclear pore"/>
    <property type="evidence" value="ECO:0007669"/>
    <property type="project" value="TreeGrafter"/>
</dbReference>
<evidence type="ECO:0000256" key="5">
    <source>
        <dbReference type="SAM" id="MobiDB-lite"/>
    </source>
</evidence>
<dbReference type="GO" id="GO:0006606">
    <property type="term" value="P:protein import into nucleus"/>
    <property type="evidence" value="ECO:0007669"/>
    <property type="project" value="TreeGrafter"/>
</dbReference>
<dbReference type="Pfam" id="PF16755">
    <property type="entry name" value="Beta-prop_NUP159_NUP214"/>
    <property type="match status" value="1"/>
</dbReference>
<reference evidence="7" key="1">
    <citation type="journal article" date="2020" name="Stud. Mycol.">
        <title>101 Dothideomycetes genomes: a test case for predicting lifestyles and emergence of pathogens.</title>
        <authorList>
            <person name="Haridas S."/>
            <person name="Albert R."/>
            <person name="Binder M."/>
            <person name="Bloem J."/>
            <person name="Labutti K."/>
            <person name="Salamov A."/>
            <person name="Andreopoulos B."/>
            <person name="Baker S."/>
            <person name="Barry K."/>
            <person name="Bills G."/>
            <person name="Bluhm B."/>
            <person name="Cannon C."/>
            <person name="Castanera R."/>
            <person name="Culley D."/>
            <person name="Daum C."/>
            <person name="Ezra D."/>
            <person name="Gonzalez J."/>
            <person name="Henrissat B."/>
            <person name="Kuo A."/>
            <person name="Liang C."/>
            <person name="Lipzen A."/>
            <person name="Lutzoni F."/>
            <person name="Magnuson J."/>
            <person name="Mondo S."/>
            <person name="Nolan M."/>
            <person name="Ohm R."/>
            <person name="Pangilinan J."/>
            <person name="Park H.-J."/>
            <person name="Ramirez L."/>
            <person name="Alfaro M."/>
            <person name="Sun H."/>
            <person name="Tritt A."/>
            <person name="Yoshinaga Y."/>
            <person name="Zwiers L.-H."/>
            <person name="Turgeon B."/>
            <person name="Goodwin S."/>
            <person name="Spatafora J."/>
            <person name="Crous P."/>
            <person name="Grigoriev I."/>
        </authorList>
    </citation>
    <scope>NUCLEOTIDE SEQUENCE</scope>
    <source>
        <strain evidence="7">CBS 480.64</strain>
    </source>
</reference>
<keyword evidence="3" id="KW-0539">Nucleus</keyword>
<comment type="subcellular location">
    <subcellularLocation>
        <location evidence="1">Nucleus</location>
    </subcellularLocation>
</comment>
<feature type="region of interest" description="Disordered" evidence="5">
    <location>
        <begin position="623"/>
        <end position="695"/>
    </location>
</feature>
<feature type="compositionally biased region" description="Acidic residues" evidence="5">
    <location>
        <begin position="1013"/>
        <end position="1038"/>
    </location>
</feature>
<dbReference type="SUPFAM" id="SSF117289">
    <property type="entry name" value="Nucleoporin domain"/>
    <property type="match status" value="1"/>
</dbReference>
<feature type="compositionally biased region" description="Polar residues" evidence="5">
    <location>
        <begin position="924"/>
        <end position="945"/>
    </location>
</feature>
<feature type="region of interest" description="Disordered" evidence="5">
    <location>
        <begin position="466"/>
        <end position="605"/>
    </location>
</feature>
<dbReference type="InterPro" id="IPR026054">
    <property type="entry name" value="Nucleoporin"/>
</dbReference>
<evidence type="ECO:0000259" key="6">
    <source>
        <dbReference type="Pfam" id="PF16755"/>
    </source>
</evidence>
<feature type="compositionally biased region" description="Polar residues" evidence="5">
    <location>
        <begin position="654"/>
        <end position="675"/>
    </location>
</feature>
<accession>A0A6A7C3V6</accession>
<keyword evidence="8" id="KW-1185">Reference proteome</keyword>
<evidence type="ECO:0000256" key="3">
    <source>
        <dbReference type="ARBA" id="ARBA00023242"/>
    </source>
</evidence>
<name>A0A6A7C3V6_9PEZI</name>
<feature type="coiled-coil region" evidence="4">
    <location>
        <begin position="1378"/>
        <end position="1405"/>
    </location>
</feature>
<keyword evidence="2" id="KW-0813">Transport</keyword>
<feature type="coiled-coil region" evidence="4">
    <location>
        <begin position="1204"/>
        <end position="1231"/>
    </location>
</feature>
<dbReference type="GO" id="GO:0006405">
    <property type="term" value="P:RNA export from nucleus"/>
    <property type="evidence" value="ECO:0007669"/>
    <property type="project" value="TreeGrafter"/>
</dbReference>
<feature type="compositionally biased region" description="Basic and acidic residues" evidence="5">
    <location>
        <begin position="733"/>
        <end position="746"/>
    </location>
</feature>